<dbReference type="InterPro" id="IPR018280">
    <property type="entry name" value="Ribosomal_uS3_CS"/>
</dbReference>
<protein>
    <recommendedName>
        <fullName evidence="7 8">Small ribosomal subunit protein uS3</fullName>
    </recommendedName>
</protein>
<dbReference type="FunFam" id="3.30.300.20:FF:000001">
    <property type="entry name" value="30S ribosomal protein S3"/>
    <property type="match status" value="1"/>
</dbReference>
<dbReference type="PROSITE" id="PS00548">
    <property type="entry name" value="RIBOSOMAL_S3"/>
    <property type="match status" value="1"/>
</dbReference>
<dbReference type="Gene3D" id="3.30.300.20">
    <property type="match status" value="1"/>
</dbReference>
<keyword evidence="13" id="KW-1185">Reference proteome</keyword>
<keyword evidence="3 8" id="KW-0694">RNA-binding</keyword>
<dbReference type="GO" id="GO:0006412">
    <property type="term" value="P:translation"/>
    <property type="evidence" value="ECO:0007669"/>
    <property type="project" value="UniProtKB-UniRule"/>
</dbReference>
<dbReference type="Gene3D" id="3.30.1140.32">
    <property type="entry name" value="Ribosomal protein S3, C-terminal domain"/>
    <property type="match status" value="1"/>
</dbReference>
<evidence type="ECO:0000313" key="13">
    <source>
        <dbReference type="Proteomes" id="UP000321805"/>
    </source>
</evidence>
<accession>A0A5B8UAR9</accession>
<dbReference type="Proteomes" id="UP000321805">
    <property type="component" value="Chromosome"/>
</dbReference>
<dbReference type="NCBIfam" id="TIGR01009">
    <property type="entry name" value="rpsC_bact"/>
    <property type="match status" value="1"/>
</dbReference>
<evidence type="ECO:0000256" key="6">
    <source>
        <dbReference type="ARBA" id="ARBA00024998"/>
    </source>
</evidence>
<dbReference type="PROSITE" id="PS50823">
    <property type="entry name" value="KH_TYPE_2"/>
    <property type="match status" value="1"/>
</dbReference>
<dbReference type="SUPFAM" id="SSF54821">
    <property type="entry name" value="Ribosomal protein S3 C-terminal domain"/>
    <property type="match status" value="1"/>
</dbReference>
<dbReference type="Pfam" id="PF00189">
    <property type="entry name" value="Ribosomal_S3_C"/>
    <property type="match status" value="1"/>
</dbReference>
<evidence type="ECO:0000259" key="11">
    <source>
        <dbReference type="PROSITE" id="PS50823"/>
    </source>
</evidence>
<dbReference type="SMART" id="SM00322">
    <property type="entry name" value="KH"/>
    <property type="match status" value="1"/>
</dbReference>
<dbReference type="InterPro" id="IPR036419">
    <property type="entry name" value="Ribosomal_S3_C_sf"/>
</dbReference>
<dbReference type="CDD" id="cd02412">
    <property type="entry name" value="KH-II_30S_S3"/>
    <property type="match status" value="1"/>
</dbReference>
<dbReference type="GO" id="GO:0022627">
    <property type="term" value="C:cytosolic small ribosomal subunit"/>
    <property type="evidence" value="ECO:0007669"/>
    <property type="project" value="TreeGrafter"/>
</dbReference>
<dbReference type="OrthoDB" id="9806396at2"/>
<comment type="similarity">
    <text evidence="1 8 9">Belongs to the universal ribosomal protein uS3 family.</text>
</comment>
<dbReference type="SUPFAM" id="SSF54814">
    <property type="entry name" value="Prokaryotic type KH domain (KH-domain type II)"/>
    <property type="match status" value="1"/>
</dbReference>
<dbReference type="AlphaFoldDB" id="A0A5B8UAR9"/>
<feature type="domain" description="KH type-2" evidence="11">
    <location>
        <begin position="38"/>
        <end position="106"/>
    </location>
</feature>
<comment type="subunit">
    <text evidence="8">Part of the 30S ribosomal subunit. Forms a tight complex with proteins S10 and S14.</text>
</comment>
<dbReference type="HAMAP" id="MF_01309_B">
    <property type="entry name" value="Ribosomal_uS3_B"/>
    <property type="match status" value="1"/>
</dbReference>
<evidence type="ECO:0000256" key="5">
    <source>
        <dbReference type="ARBA" id="ARBA00023274"/>
    </source>
</evidence>
<keyword evidence="5 8" id="KW-0687">Ribonucleoprotein</keyword>
<feature type="compositionally biased region" description="Basic and acidic residues" evidence="10">
    <location>
        <begin position="229"/>
        <end position="245"/>
    </location>
</feature>
<dbReference type="InterPro" id="IPR015946">
    <property type="entry name" value="KH_dom-like_a/b"/>
</dbReference>
<dbReference type="PANTHER" id="PTHR11760">
    <property type="entry name" value="30S/40S RIBOSOMAL PROTEIN S3"/>
    <property type="match status" value="1"/>
</dbReference>
<dbReference type="InterPro" id="IPR009019">
    <property type="entry name" value="KH_sf_prok-type"/>
</dbReference>
<evidence type="ECO:0000313" key="12">
    <source>
        <dbReference type="EMBL" id="QEC50293.1"/>
    </source>
</evidence>
<dbReference type="InterPro" id="IPR004087">
    <property type="entry name" value="KH_dom"/>
</dbReference>
<dbReference type="InterPro" id="IPR001351">
    <property type="entry name" value="Ribosomal_uS3_C"/>
</dbReference>
<evidence type="ECO:0000256" key="9">
    <source>
        <dbReference type="RuleBase" id="RU003624"/>
    </source>
</evidence>
<proteinExistence type="inferred from homology"/>
<dbReference type="FunFam" id="3.30.1140.32:FF:000002">
    <property type="entry name" value="30S ribosomal protein S3"/>
    <property type="match status" value="1"/>
</dbReference>
<feature type="region of interest" description="Disordered" evidence="10">
    <location>
        <begin position="225"/>
        <end position="297"/>
    </location>
</feature>
<evidence type="ECO:0000256" key="7">
    <source>
        <dbReference type="ARBA" id="ARBA00035257"/>
    </source>
</evidence>
<gene>
    <name evidence="8 12" type="primary">rpsC</name>
    <name evidence="12" type="ORF">FSW04_23720</name>
</gene>
<dbReference type="GO" id="GO:0019843">
    <property type="term" value="F:rRNA binding"/>
    <property type="evidence" value="ECO:0007669"/>
    <property type="project" value="UniProtKB-UniRule"/>
</dbReference>
<dbReference type="Pfam" id="PF07650">
    <property type="entry name" value="KH_2"/>
    <property type="match status" value="1"/>
</dbReference>
<evidence type="ECO:0000256" key="3">
    <source>
        <dbReference type="ARBA" id="ARBA00022884"/>
    </source>
</evidence>
<evidence type="ECO:0000256" key="1">
    <source>
        <dbReference type="ARBA" id="ARBA00010761"/>
    </source>
</evidence>
<dbReference type="RefSeq" id="WP_146922774.1">
    <property type="nucleotide sequence ID" value="NZ_CP042430.1"/>
</dbReference>
<keyword evidence="2 8" id="KW-0699">rRNA-binding</keyword>
<evidence type="ECO:0000256" key="2">
    <source>
        <dbReference type="ARBA" id="ARBA00022730"/>
    </source>
</evidence>
<dbReference type="InterPro" id="IPR005704">
    <property type="entry name" value="Ribosomal_uS3_bac-typ"/>
</dbReference>
<organism evidence="12 13">
    <name type="scientific">Baekduia soli</name>
    <dbReference type="NCBI Taxonomy" id="496014"/>
    <lineage>
        <taxon>Bacteria</taxon>
        <taxon>Bacillati</taxon>
        <taxon>Actinomycetota</taxon>
        <taxon>Thermoleophilia</taxon>
        <taxon>Solirubrobacterales</taxon>
        <taxon>Baekduiaceae</taxon>
        <taxon>Baekduia</taxon>
    </lineage>
</organism>
<dbReference type="GO" id="GO:0003729">
    <property type="term" value="F:mRNA binding"/>
    <property type="evidence" value="ECO:0007669"/>
    <property type="project" value="UniProtKB-UniRule"/>
</dbReference>
<evidence type="ECO:0000256" key="10">
    <source>
        <dbReference type="SAM" id="MobiDB-lite"/>
    </source>
</evidence>
<evidence type="ECO:0000256" key="8">
    <source>
        <dbReference type="HAMAP-Rule" id="MF_01309"/>
    </source>
</evidence>
<comment type="function">
    <text evidence="6 8">Binds the lower part of the 30S subunit head. Binds mRNA in the 70S ribosome, positioning it for translation.</text>
</comment>
<dbReference type="InterPro" id="IPR004044">
    <property type="entry name" value="KH_dom_type_2"/>
</dbReference>
<sequence length="297" mass="31417">MGQKVHPESMRVGYIHDWKSNWFTEREFSDYLAEDVAIRGHITGKLAHAGLSDITIRKDANEVEINIHTARPGIVIGKSGSEVDALRRDLHRITKKQIKVNILEIKRPELDAKLVAQSIAEQLQNRVAFRRAMKRALTSAMRSGAKGCKIQVGGRLGGSEMARTEMYSDGRVPLHTLRADIDYGFYEARTTFGRIGCKVWINKGEIMPEGYGGSDLTEIEAPQAAGMDRGNDRGGRGRNDRDGRGGGRGGRGGGPGGPGGSGRGGRGGGGGGRGPGGPGGSGRGGSGPRGGGYGGGR</sequence>
<name>A0A5B8UAR9_9ACTN</name>
<dbReference type="EMBL" id="CP042430">
    <property type="protein sequence ID" value="QEC50293.1"/>
    <property type="molecule type" value="Genomic_DNA"/>
</dbReference>
<evidence type="ECO:0000256" key="4">
    <source>
        <dbReference type="ARBA" id="ARBA00022980"/>
    </source>
</evidence>
<dbReference type="GO" id="GO:0003735">
    <property type="term" value="F:structural constituent of ribosome"/>
    <property type="evidence" value="ECO:0007669"/>
    <property type="project" value="InterPro"/>
</dbReference>
<dbReference type="KEGG" id="bsol:FSW04_23720"/>
<feature type="compositionally biased region" description="Gly residues" evidence="10">
    <location>
        <begin position="246"/>
        <end position="297"/>
    </location>
</feature>
<dbReference type="PANTHER" id="PTHR11760:SF19">
    <property type="entry name" value="SMALL RIBOSOMAL SUBUNIT PROTEIN US3C"/>
    <property type="match status" value="1"/>
</dbReference>
<reference evidence="12 13" key="1">
    <citation type="journal article" date="2018" name="J. Microbiol.">
        <title>Baekduia soli gen. nov., sp. nov., a novel bacterium isolated from the soil of Baekdu Mountain and proposal of a novel family name, Baekduiaceae fam. nov.</title>
        <authorList>
            <person name="An D.S."/>
            <person name="Siddiqi M.Z."/>
            <person name="Kim K.H."/>
            <person name="Yu H.S."/>
            <person name="Im W.T."/>
        </authorList>
    </citation>
    <scope>NUCLEOTIDE SEQUENCE [LARGE SCALE GENOMIC DNA]</scope>
    <source>
        <strain evidence="12 13">BR7-21</strain>
    </source>
</reference>
<dbReference type="InterPro" id="IPR057258">
    <property type="entry name" value="Ribosomal_uS3"/>
</dbReference>
<keyword evidence="4 8" id="KW-0689">Ribosomal protein</keyword>